<protein>
    <submittedName>
        <fullName evidence="1">Uncharacterized protein</fullName>
    </submittedName>
</protein>
<sequence>MCCSAPPTLVPIVTYQPFLRMNYYRCNLQRREDKEDELLSLQFEKQVRHSATPRRPNGFSVLLSPHQRSWFRPYPLLSGIEKACDGVLGLENFNSYYDPSLKPLKICSRIAETISSESARQAYQFLL</sequence>
<gene>
    <name evidence="1" type="ORF">NE237_013082</name>
</gene>
<accession>A0A9Q0JXH3</accession>
<reference evidence="1" key="1">
    <citation type="journal article" date="2023" name="Plant J.">
        <title>The genome of the king protea, Protea cynaroides.</title>
        <authorList>
            <person name="Chang J."/>
            <person name="Duong T.A."/>
            <person name="Schoeman C."/>
            <person name="Ma X."/>
            <person name="Roodt D."/>
            <person name="Barker N."/>
            <person name="Li Z."/>
            <person name="Van de Peer Y."/>
            <person name="Mizrachi E."/>
        </authorList>
    </citation>
    <scope>NUCLEOTIDE SEQUENCE</scope>
    <source>
        <tissue evidence="1">Young leaves</tissue>
    </source>
</reference>
<dbReference type="OrthoDB" id="202470at2759"/>
<name>A0A9Q0JXH3_9MAGN</name>
<dbReference type="EMBL" id="JAMYWD010000011">
    <property type="protein sequence ID" value="KAJ4956299.1"/>
    <property type="molecule type" value="Genomic_DNA"/>
</dbReference>
<organism evidence="1 2">
    <name type="scientific">Protea cynaroides</name>
    <dbReference type="NCBI Taxonomy" id="273540"/>
    <lineage>
        <taxon>Eukaryota</taxon>
        <taxon>Viridiplantae</taxon>
        <taxon>Streptophyta</taxon>
        <taxon>Embryophyta</taxon>
        <taxon>Tracheophyta</taxon>
        <taxon>Spermatophyta</taxon>
        <taxon>Magnoliopsida</taxon>
        <taxon>Proteales</taxon>
        <taxon>Proteaceae</taxon>
        <taxon>Protea</taxon>
    </lineage>
</organism>
<comment type="caution">
    <text evidence="1">The sequence shown here is derived from an EMBL/GenBank/DDBJ whole genome shotgun (WGS) entry which is preliminary data.</text>
</comment>
<evidence type="ECO:0000313" key="2">
    <source>
        <dbReference type="Proteomes" id="UP001141806"/>
    </source>
</evidence>
<proteinExistence type="predicted"/>
<keyword evidence="2" id="KW-1185">Reference proteome</keyword>
<dbReference type="AlphaFoldDB" id="A0A9Q0JXH3"/>
<evidence type="ECO:0000313" key="1">
    <source>
        <dbReference type="EMBL" id="KAJ4956299.1"/>
    </source>
</evidence>
<dbReference type="Proteomes" id="UP001141806">
    <property type="component" value="Unassembled WGS sequence"/>
</dbReference>